<keyword evidence="2 5" id="KW-0812">Transmembrane</keyword>
<dbReference type="InterPro" id="IPR007016">
    <property type="entry name" value="O-antigen_ligase-rel_domated"/>
</dbReference>
<feature type="transmembrane region" description="Helical" evidence="5">
    <location>
        <begin position="297"/>
        <end position="316"/>
    </location>
</feature>
<dbReference type="InterPro" id="IPR051533">
    <property type="entry name" value="WaaL-like"/>
</dbReference>
<evidence type="ECO:0000256" key="2">
    <source>
        <dbReference type="ARBA" id="ARBA00022692"/>
    </source>
</evidence>
<feature type="transmembrane region" description="Helical" evidence="5">
    <location>
        <begin position="395"/>
        <end position="412"/>
    </location>
</feature>
<dbReference type="Pfam" id="PF04932">
    <property type="entry name" value="Wzy_C"/>
    <property type="match status" value="1"/>
</dbReference>
<proteinExistence type="predicted"/>
<feature type="transmembrane region" description="Helical" evidence="5">
    <location>
        <begin position="214"/>
        <end position="247"/>
    </location>
</feature>
<name>A0A2H0WQF0_9BACT</name>
<keyword evidence="4 5" id="KW-0472">Membrane</keyword>
<organism evidence="7 8">
    <name type="scientific">Candidatus Shapirobacteria bacterium CG09_land_8_20_14_0_10_39_12</name>
    <dbReference type="NCBI Taxonomy" id="1974885"/>
    <lineage>
        <taxon>Bacteria</taxon>
        <taxon>Candidatus Shapironibacteriota</taxon>
    </lineage>
</organism>
<feature type="transmembrane region" description="Helical" evidence="5">
    <location>
        <begin position="71"/>
        <end position="90"/>
    </location>
</feature>
<feature type="transmembrane region" description="Helical" evidence="5">
    <location>
        <begin position="371"/>
        <end position="389"/>
    </location>
</feature>
<sequence>MLLAIIFRVLFFFLFVLLPTQLGRHFWLRDSYVFGLKIDYLSPTLYLQDLLIFFLIFISLKKKYFRFDKKFGLLTTSYLLLAALNIVFSLTPLLSFFSWLRITEFILLGIIISRRFKKAYRHLLQILPFIVVFEFCLGLFQLVKQASLGGFFWFLGERTFNLLTPGIARGQWLGRVFLRPYGTFSHPNSLAGFILVSLILILGKKKLLLFDKMACLAGSLLIVLCFSRTVWLTVLVFGLCFILNRLLIGLRKKTSSLNFFYVFLLLLVIIVSFLFLRTKIEDSSISNRLQLAQTSLLMIKQNPLFGVGLNNFIISLSQKNTAWQWYYWLQPVHNVFLLIASETGLIGLIILIAFLIFTIRRVFQFHPPNRRIKFQIVIALLAIMFTGLFDHYWLTLIQNQLLLVVIFGLFWGENNEVKSDKIA</sequence>
<feature type="transmembrane region" description="Helical" evidence="5">
    <location>
        <begin position="40"/>
        <end position="59"/>
    </location>
</feature>
<dbReference type="PANTHER" id="PTHR37422">
    <property type="entry name" value="TEICHURONIC ACID BIOSYNTHESIS PROTEIN TUAE"/>
    <property type="match status" value="1"/>
</dbReference>
<feature type="transmembrane region" description="Helical" evidence="5">
    <location>
        <begin position="124"/>
        <end position="143"/>
    </location>
</feature>
<comment type="subcellular location">
    <subcellularLocation>
        <location evidence="1">Membrane</location>
        <topology evidence="1">Multi-pass membrane protein</topology>
    </subcellularLocation>
</comment>
<evidence type="ECO:0000256" key="5">
    <source>
        <dbReference type="SAM" id="Phobius"/>
    </source>
</evidence>
<evidence type="ECO:0000256" key="1">
    <source>
        <dbReference type="ARBA" id="ARBA00004141"/>
    </source>
</evidence>
<feature type="domain" description="O-antigen ligase-related" evidence="6">
    <location>
        <begin position="214"/>
        <end position="352"/>
    </location>
</feature>
<keyword evidence="3 5" id="KW-1133">Transmembrane helix</keyword>
<evidence type="ECO:0000256" key="4">
    <source>
        <dbReference type="ARBA" id="ARBA00023136"/>
    </source>
</evidence>
<evidence type="ECO:0000259" key="6">
    <source>
        <dbReference type="Pfam" id="PF04932"/>
    </source>
</evidence>
<dbReference type="PANTHER" id="PTHR37422:SF17">
    <property type="entry name" value="O-ANTIGEN LIGASE"/>
    <property type="match status" value="1"/>
</dbReference>
<dbReference type="AlphaFoldDB" id="A0A2H0WQF0"/>
<gene>
    <name evidence="7" type="ORF">COT64_00335</name>
</gene>
<evidence type="ECO:0000313" key="8">
    <source>
        <dbReference type="Proteomes" id="UP000230775"/>
    </source>
</evidence>
<comment type="caution">
    <text evidence="7">The sequence shown here is derived from an EMBL/GenBank/DDBJ whole genome shotgun (WGS) entry which is preliminary data.</text>
</comment>
<dbReference type="GO" id="GO:0016020">
    <property type="term" value="C:membrane"/>
    <property type="evidence" value="ECO:0007669"/>
    <property type="project" value="UniProtKB-SubCell"/>
</dbReference>
<feature type="transmembrane region" description="Helical" evidence="5">
    <location>
        <begin position="336"/>
        <end position="359"/>
    </location>
</feature>
<protein>
    <recommendedName>
        <fullName evidence="6">O-antigen ligase-related domain-containing protein</fullName>
    </recommendedName>
</protein>
<dbReference type="Proteomes" id="UP000230775">
    <property type="component" value="Unassembled WGS sequence"/>
</dbReference>
<dbReference type="EMBL" id="PEZI01000007">
    <property type="protein sequence ID" value="PIS14880.1"/>
    <property type="molecule type" value="Genomic_DNA"/>
</dbReference>
<evidence type="ECO:0000313" key="7">
    <source>
        <dbReference type="EMBL" id="PIS14880.1"/>
    </source>
</evidence>
<feature type="transmembrane region" description="Helical" evidence="5">
    <location>
        <begin position="259"/>
        <end position="276"/>
    </location>
</feature>
<accession>A0A2H0WQF0</accession>
<evidence type="ECO:0000256" key="3">
    <source>
        <dbReference type="ARBA" id="ARBA00022989"/>
    </source>
</evidence>
<reference evidence="8" key="1">
    <citation type="submission" date="2017-09" db="EMBL/GenBank/DDBJ databases">
        <title>Depth-based differentiation of microbial function through sediment-hosted aquifers and enrichment of novel symbionts in the deep terrestrial subsurface.</title>
        <authorList>
            <person name="Probst A.J."/>
            <person name="Ladd B."/>
            <person name="Jarett J.K."/>
            <person name="Geller-Mcgrath D.E."/>
            <person name="Sieber C.M.K."/>
            <person name="Emerson J.B."/>
            <person name="Anantharaman K."/>
            <person name="Thomas B.C."/>
            <person name="Malmstrom R."/>
            <person name="Stieglmeier M."/>
            <person name="Klingl A."/>
            <person name="Woyke T."/>
            <person name="Ryan C.M."/>
            <person name="Banfield J.F."/>
        </authorList>
    </citation>
    <scope>NUCLEOTIDE SEQUENCE [LARGE SCALE GENOMIC DNA]</scope>
</reference>
<feature type="transmembrane region" description="Helical" evidence="5">
    <location>
        <begin position="184"/>
        <end position="202"/>
    </location>
</feature>